<protein>
    <recommendedName>
        <fullName evidence="3">Transcription factor CBF/NF-Y/archaeal histone domain-containing protein</fullName>
    </recommendedName>
</protein>
<dbReference type="AlphaFoldDB" id="A0A1W0E2L8"/>
<dbReference type="STRING" id="646526.A0A1W0E2L8"/>
<proteinExistence type="predicted"/>
<gene>
    <name evidence="1" type="ORF">EHP00_626</name>
</gene>
<sequence>MASGNPSKSNSNHFLPSDKISRVFKKKIDSDTIKGIQSFAEKMVQDIINRSTLLAQHADSDVIDALEICTVIDKNFDETFGIKADIPEIKTPLDEHVEKLAEISKQR</sequence>
<organism evidence="1 2">
    <name type="scientific">Ecytonucleospora hepatopenaei</name>
    <dbReference type="NCBI Taxonomy" id="646526"/>
    <lineage>
        <taxon>Eukaryota</taxon>
        <taxon>Fungi</taxon>
        <taxon>Fungi incertae sedis</taxon>
        <taxon>Microsporidia</taxon>
        <taxon>Enterocytozoonidae</taxon>
        <taxon>Ecytonucleospora</taxon>
    </lineage>
</organism>
<dbReference type="EMBL" id="MNPJ01000032">
    <property type="protein sequence ID" value="OQS53474.1"/>
    <property type="molecule type" value="Genomic_DNA"/>
</dbReference>
<reference evidence="1 2" key="1">
    <citation type="journal article" date="2017" name="Environ. Microbiol.">
        <title>Decay of the glycolytic pathway and adaptation to intranuclear parasitism within Enterocytozoonidae microsporidia.</title>
        <authorList>
            <person name="Wiredu Boakye D."/>
            <person name="Jaroenlak P."/>
            <person name="Prachumwat A."/>
            <person name="Williams T.A."/>
            <person name="Bateman K.S."/>
            <person name="Itsathitphaisarn O."/>
            <person name="Sritunyalucksana K."/>
            <person name="Paszkiewicz K.H."/>
            <person name="Moore K.A."/>
            <person name="Stentiford G.D."/>
            <person name="Williams B.A."/>
        </authorList>
    </citation>
    <scope>NUCLEOTIDE SEQUENCE [LARGE SCALE GENOMIC DNA]</scope>
    <source>
        <strain evidence="1 2">TH1</strain>
    </source>
</reference>
<dbReference type="OrthoDB" id="2193432at2759"/>
<comment type="caution">
    <text evidence="1">The sequence shown here is derived from an EMBL/GenBank/DDBJ whole genome shotgun (WGS) entry which is preliminary data.</text>
</comment>
<dbReference type="SUPFAM" id="SSF47113">
    <property type="entry name" value="Histone-fold"/>
    <property type="match status" value="1"/>
</dbReference>
<evidence type="ECO:0000313" key="1">
    <source>
        <dbReference type="EMBL" id="OQS53474.1"/>
    </source>
</evidence>
<dbReference type="GO" id="GO:0046982">
    <property type="term" value="F:protein heterodimerization activity"/>
    <property type="evidence" value="ECO:0007669"/>
    <property type="project" value="InterPro"/>
</dbReference>
<dbReference type="InterPro" id="IPR009072">
    <property type="entry name" value="Histone-fold"/>
</dbReference>
<keyword evidence="2" id="KW-1185">Reference proteome</keyword>
<evidence type="ECO:0008006" key="3">
    <source>
        <dbReference type="Google" id="ProtNLM"/>
    </source>
</evidence>
<name>A0A1W0E2L8_9MICR</name>
<evidence type="ECO:0000313" key="2">
    <source>
        <dbReference type="Proteomes" id="UP000192758"/>
    </source>
</evidence>
<dbReference type="Proteomes" id="UP000192758">
    <property type="component" value="Unassembled WGS sequence"/>
</dbReference>
<accession>A0A1W0E2L8</accession>
<dbReference type="VEuPathDB" id="MicrosporidiaDB:EHP00_626"/>